<dbReference type="GO" id="GO:0005737">
    <property type="term" value="C:cytoplasm"/>
    <property type="evidence" value="ECO:0007669"/>
    <property type="project" value="UniProtKB-SubCell"/>
</dbReference>
<feature type="region of interest" description="Disordered" evidence="12">
    <location>
        <begin position="1"/>
        <end position="34"/>
    </location>
</feature>
<sequence length="820" mass="91017">MSRKKDDDIDSLKENETEHEDETENSEQNSGSVVVSDKVRPAKVAVIPVYDRPVLPSELIPVQLASKWAATIRQVVNSESKVLAIVVRPESELEQEFKADSLTGKMGCLVRIMQARIGEDLQIVIQGLTRVRLDNIHVKNSKVIEGDATYPEDELPPRDAKEEIEVKAYAMAIISTMQEMIPINPLYYQELKQYLLRFNPNDPSLLADCAASITTASSAELLEVLETVDLIPRLKLSLSLVQKELASTKLEKTIKNTVSEKINAKQRNFFLKEQLKEIQKELGVLVDDKTSEINRLTDKMDNLNPPKEILDRFHEELNRMKLLDSQSPEFAVSRDYLNWLTDVPWGVYVKDNFNIRHARKILEEDHEGLNDVKERILEFLAVGSYKQEFNGAVMLLVGPPGVGKTSIGRSVARALNRPFFRFSLGGMRDEAEIKGHRRTYIGALPGKLVQALKESKAMNPVILLDEIDKLGISTQGDPGSALLETLDPEQNCGFRDHYLDVKIDLSKCLFICTANSLDTIPPALLDRMDAITLSGYLAEEKFRIAKKHLIPKALEKSGIRNREIRFQDTAVRKIIDEYARESGVRNLEKSIAKIIRKGVIKLVEKESEKIVVKASDVRGYLGVPPFAREKTLSGVGIVTGLAWTSVGGATLPVEARLVDHYAKGFSLTGNLGNVMKESASIALSYVASNLARLCSDVPANYFEKANIHLHVPEGATPKDGPSAGITMASALLSLVLNRAPKVNFAMTGELSLTGNVLAIGGIREKVIAAKRVGISNLIVPNANREDVAELPDYVREGVNFNYVDTYDEVASILFDIGKKK</sequence>
<dbReference type="Gene3D" id="3.40.50.300">
    <property type="entry name" value="P-loop containing nucleotide triphosphate hydrolases"/>
    <property type="match status" value="1"/>
</dbReference>
<dbReference type="SUPFAM" id="SSF54211">
    <property type="entry name" value="Ribosomal protein S5 domain 2-like"/>
    <property type="match status" value="1"/>
</dbReference>
<evidence type="ECO:0000256" key="10">
    <source>
        <dbReference type="PROSITE-ProRule" id="PRU01122"/>
    </source>
</evidence>
<dbReference type="GO" id="GO:0004176">
    <property type="term" value="F:ATP-dependent peptidase activity"/>
    <property type="evidence" value="ECO:0007669"/>
    <property type="project" value="UniProtKB-UniRule"/>
</dbReference>
<dbReference type="Pfam" id="PF02190">
    <property type="entry name" value="LON_substr_bdg"/>
    <property type="match status" value="1"/>
</dbReference>
<feature type="binding site" evidence="9">
    <location>
        <begin position="398"/>
        <end position="405"/>
    </location>
    <ligand>
        <name>ATP</name>
        <dbReference type="ChEBI" id="CHEBI:30616"/>
    </ligand>
</feature>
<proteinExistence type="inferred from homology"/>
<dbReference type="PROSITE" id="PS51786">
    <property type="entry name" value="LON_PROTEOLYTIC"/>
    <property type="match status" value="1"/>
</dbReference>
<comment type="subunit">
    <text evidence="7">Homohexamer. Organized in a ring with a central cavity.</text>
</comment>
<dbReference type="OrthoDB" id="9803599at2"/>
<feature type="domain" description="Lon N-terminal" evidence="14">
    <location>
        <begin position="44"/>
        <end position="245"/>
    </location>
</feature>
<comment type="catalytic activity">
    <reaction evidence="6 7 10">
        <text>Hydrolysis of proteins in presence of ATP.</text>
        <dbReference type="EC" id="3.4.21.53"/>
    </reaction>
</comment>
<dbReference type="Gene3D" id="3.30.230.10">
    <property type="match status" value="1"/>
</dbReference>
<accession>A0A662ZDZ2</accession>
<organism evidence="15 16">
    <name type="scientific">Ruminobacter amylophilus</name>
    <dbReference type="NCBI Taxonomy" id="867"/>
    <lineage>
        <taxon>Bacteria</taxon>
        <taxon>Pseudomonadati</taxon>
        <taxon>Pseudomonadota</taxon>
        <taxon>Gammaproteobacteria</taxon>
        <taxon>Aeromonadales</taxon>
        <taxon>Succinivibrionaceae</taxon>
        <taxon>Ruminobacter</taxon>
    </lineage>
</organism>
<comment type="similarity">
    <text evidence="7 10 11">Belongs to the peptidase S16 family.</text>
</comment>
<protein>
    <recommendedName>
        <fullName evidence="7">Lon protease</fullName>
        <ecNumber evidence="7">3.4.21.53</ecNumber>
    </recommendedName>
</protein>
<dbReference type="AlphaFoldDB" id="A0A662ZDZ2"/>
<dbReference type="Pfam" id="PF05362">
    <property type="entry name" value="Lon_C"/>
    <property type="match status" value="1"/>
</dbReference>
<keyword evidence="4 7" id="KW-0720">Serine protease</keyword>
<dbReference type="SUPFAM" id="SSF52540">
    <property type="entry name" value="P-loop containing nucleoside triphosphate hydrolases"/>
    <property type="match status" value="1"/>
</dbReference>
<evidence type="ECO:0000313" key="15">
    <source>
        <dbReference type="EMBL" id="SFO98216.1"/>
    </source>
</evidence>
<dbReference type="PROSITE" id="PS51787">
    <property type="entry name" value="LON_N"/>
    <property type="match status" value="1"/>
</dbReference>
<dbReference type="SMART" id="SM00464">
    <property type="entry name" value="LON"/>
    <property type="match status" value="1"/>
</dbReference>
<keyword evidence="16" id="KW-1185">Reference proteome</keyword>
<comment type="subcellular location">
    <subcellularLocation>
        <location evidence="7">Cytoplasm</location>
    </subcellularLocation>
</comment>
<dbReference type="InterPro" id="IPR008268">
    <property type="entry name" value="Peptidase_S16_AS"/>
</dbReference>
<dbReference type="RefSeq" id="WP_037319740.1">
    <property type="nucleotide sequence ID" value="NZ_FOXF01000001.1"/>
</dbReference>
<dbReference type="SUPFAM" id="SSF88697">
    <property type="entry name" value="PUA domain-like"/>
    <property type="match status" value="1"/>
</dbReference>
<keyword evidence="1 7" id="KW-0645">Protease</keyword>
<dbReference type="PANTHER" id="PTHR43718:SF2">
    <property type="entry name" value="LON PROTEASE HOMOLOG, MITOCHONDRIAL"/>
    <property type="match status" value="1"/>
</dbReference>
<evidence type="ECO:0000256" key="8">
    <source>
        <dbReference type="PIRSR" id="PIRSR001174-1"/>
    </source>
</evidence>
<dbReference type="Gene3D" id="1.10.8.60">
    <property type="match status" value="1"/>
</dbReference>
<dbReference type="PIRSF" id="PIRSF001174">
    <property type="entry name" value="Lon_proteas"/>
    <property type="match status" value="1"/>
</dbReference>
<evidence type="ECO:0000256" key="11">
    <source>
        <dbReference type="RuleBase" id="RU000591"/>
    </source>
</evidence>
<keyword evidence="7" id="KW-0963">Cytoplasm</keyword>
<dbReference type="PRINTS" id="PR00830">
    <property type="entry name" value="ENDOLAPTASE"/>
</dbReference>
<dbReference type="GO" id="GO:0006515">
    <property type="term" value="P:protein quality control for misfolded or incompletely synthesized proteins"/>
    <property type="evidence" value="ECO:0007669"/>
    <property type="project" value="TreeGrafter"/>
</dbReference>
<evidence type="ECO:0000256" key="5">
    <source>
        <dbReference type="ARBA" id="ARBA00022840"/>
    </source>
</evidence>
<evidence type="ECO:0000256" key="1">
    <source>
        <dbReference type="ARBA" id="ARBA00022670"/>
    </source>
</evidence>
<dbReference type="Gene3D" id="2.30.130.40">
    <property type="entry name" value="LON domain-like"/>
    <property type="match status" value="1"/>
</dbReference>
<dbReference type="EC" id="3.4.21.53" evidence="7"/>
<keyword evidence="5 7" id="KW-0067">ATP-binding</keyword>
<evidence type="ECO:0000256" key="9">
    <source>
        <dbReference type="PIRSR" id="PIRSR001174-2"/>
    </source>
</evidence>
<dbReference type="InterPro" id="IPR046336">
    <property type="entry name" value="Lon_prtase_N_sf"/>
</dbReference>
<evidence type="ECO:0000256" key="3">
    <source>
        <dbReference type="ARBA" id="ARBA00022801"/>
    </source>
</evidence>
<dbReference type="EMBL" id="FOXF01000001">
    <property type="protein sequence ID" value="SFO98216.1"/>
    <property type="molecule type" value="Genomic_DNA"/>
</dbReference>
<dbReference type="InterPro" id="IPR027417">
    <property type="entry name" value="P-loop_NTPase"/>
</dbReference>
<evidence type="ECO:0000259" key="13">
    <source>
        <dbReference type="PROSITE" id="PS51786"/>
    </source>
</evidence>
<evidence type="ECO:0000256" key="6">
    <source>
        <dbReference type="ARBA" id="ARBA00050665"/>
    </source>
</evidence>
<evidence type="ECO:0000256" key="4">
    <source>
        <dbReference type="ARBA" id="ARBA00022825"/>
    </source>
</evidence>
<dbReference type="InterPro" id="IPR008269">
    <property type="entry name" value="Lon_proteolytic"/>
</dbReference>
<dbReference type="FunFam" id="3.40.50.300:FF:000021">
    <property type="entry name" value="Lon protease homolog"/>
    <property type="match status" value="1"/>
</dbReference>
<dbReference type="PANTHER" id="PTHR43718">
    <property type="entry name" value="LON PROTEASE"/>
    <property type="match status" value="1"/>
</dbReference>
<evidence type="ECO:0000256" key="12">
    <source>
        <dbReference type="SAM" id="MobiDB-lite"/>
    </source>
</evidence>
<dbReference type="SMART" id="SM00382">
    <property type="entry name" value="AAA"/>
    <property type="match status" value="1"/>
</dbReference>
<evidence type="ECO:0000256" key="7">
    <source>
        <dbReference type="PIRNR" id="PIRNR001174"/>
    </source>
</evidence>
<feature type="active site" evidence="8 10">
    <location>
        <position position="765"/>
    </location>
</feature>
<dbReference type="GO" id="GO:0005524">
    <property type="term" value="F:ATP binding"/>
    <property type="evidence" value="ECO:0007669"/>
    <property type="project" value="UniProtKB-KW"/>
</dbReference>
<feature type="domain" description="Lon proteolytic" evidence="13">
    <location>
        <begin position="632"/>
        <end position="816"/>
    </location>
</feature>
<dbReference type="InterPro" id="IPR003959">
    <property type="entry name" value="ATPase_AAA_core"/>
</dbReference>
<dbReference type="PROSITE" id="PS01046">
    <property type="entry name" value="LON_SER"/>
    <property type="match status" value="1"/>
</dbReference>
<evidence type="ECO:0000313" key="16">
    <source>
        <dbReference type="Proteomes" id="UP000243745"/>
    </source>
</evidence>
<dbReference type="Pfam" id="PF00004">
    <property type="entry name" value="AAA"/>
    <property type="match status" value="1"/>
</dbReference>
<dbReference type="Pfam" id="PF22667">
    <property type="entry name" value="Lon_lid"/>
    <property type="match status" value="1"/>
</dbReference>
<feature type="active site" evidence="8 10">
    <location>
        <position position="722"/>
    </location>
</feature>
<dbReference type="InterPro" id="IPR015947">
    <property type="entry name" value="PUA-like_sf"/>
</dbReference>
<evidence type="ECO:0000256" key="2">
    <source>
        <dbReference type="ARBA" id="ARBA00022741"/>
    </source>
</evidence>
<dbReference type="NCBIfam" id="TIGR00763">
    <property type="entry name" value="lon"/>
    <property type="match status" value="1"/>
</dbReference>
<keyword evidence="3 7" id="KW-0378">Hydrolase</keyword>
<name>A0A662ZDZ2_9GAMM</name>
<reference evidence="15 16" key="1">
    <citation type="submission" date="2016-10" db="EMBL/GenBank/DDBJ databases">
        <authorList>
            <person name="Varghese N."/>
            <person name="Submissions S."/>
        </authorList>
    </citation>
    <scope>NUCLEOTIDE SEQUENCE [LARGE SCALE GENOMIC DNA]</scope>
    <source>
        <strain evidence="15 16">DSM 1361</strain>
    </source>
</reference>
<dbReference type="Gene3D" id="1.20.5.5270">
    <property type="match status" value="1"/>
</dbReference>
<dbReference type="InterPro" id="IPR027065">
    <property type="entry name" value="Lon_Prtase"/>
</dbReference>
<dbReference type="Gene3D" id="1.20.58.1480">
    <property type="match status" value="1"/>
</dbReference>
<dbReference type="CDD" id="cd19500">
    <property type="entry name" value="RecA-like_Lon"/>
    <property type="match status" value="1"/>
</dbReference>
<dbReference type="InterPro" id="IPR014721">
    <property type="entry name" value="Ribsml_uS5_D2-typ_fold_subgr"/>
</dbReference>
<keyword evidence="2 7" id="KW-0547">Nucleotide-binding</keyword>
<dbReference type="InterPro" id="IPR004815">
    <property type="entry name" value="Lon_bac/euk-typ"/>
</dbReference>
<dbReference type="InterPro" id="IPR020568">
    <property type="entry name" value="Ribosomal_Su5_D2-typ_SF"/>
</dbReference>
<dbReference type="InterPro" id="IPR054594">
    <property type="entry name" value="Lon_lid"/>
</dbReference>
<feature type="compositionally biased region" description="Basic and acidic residues" evidence="12">
    <location>
        <begin position="1"/>
        <end position="16"/>
    </location>
</feature>
<gene>
    <name evidence="15" type="ORF">SAMN02910344_00091</name>
</gene>
<dbReference type="InterPro" id="IPR003111">
    <property type="entry name" value="Lon_prtase_N"/>
</dbReference>
<dbReference type="Proteomes" id="UP000243745">
    <property type="component" value="Unassembled WGS sequence"/>
</dbReference>
<dbReference type="GO" id="GO:0016887">
    <property type="term" value="F:ATP hydrolysis activity"/>
    <property type="evidence" value="ECO:0007669"/>
    <property type="project" value="InterPro"/>
</dbReference>
<dbReference type="InterPro" id="IPR003593">
    <property type="entry name" value="AAA+_ATPase"/>
</dbReference>
<evidence type="ECO:0000259" key="14">
    <source>
        <dbReference type="PROSITE" id="PS51787"/>
    </source>
</evidence>
<dbReference type="GO" id="GO:0004252">
    <property type="term" value="F:serine-type endopeptidase activity"/>
    <property type="evidence" value="ECO:0007669"/>
    <property type="project" value="UniProtKB-UniRule"/>
</dbReference>